<sequence>MATKETCDLGESHAPKEASIKAFGEIEQELKKQLVHLRHEHDKHEPQSFAAARNISDHELASFGADDFVLVRVASTAYGLILFGKLRIPALADGGSSTAYVHFRSFSEGPDQPALFHSFHTADTEAADGHKTFRSLFTEDDPLEWFDS</sequence>
<reference evidence="1 2" key="1">
    <citation type="journal article" date="2024" name="IMA Fungus">
        <title>IMA Genome - F19 : A genome assembly and annotation guide to empower mycologists, including annotated draft genome sequences of Ceratocystis pirilliformis, Diaporthe australafricana, Fusarium ophioides, Paecilomyces lecythidis, and Sporothrix stenoceras.</title>
        <authorList>
            <person name="Aylward J."/>
            <person name="Wilson A.M."/>
            <person name="Visagie C.M."/>
            <person name="Spraker J."/>
            <person name="Barnes I."/>
            <person name="Buitendag C."/>
            <person name="Ceriani C."/>
            <person name="Del Mar Angel L."/>
            <person name="du Plessis D."/>
            <person name="Fuchs T."/>
            <person name="Gasser K."/>
            <person name="Kramer D."/>
            <person name="Li W."/>
            <person name="Munsamy K."/>
            <person name="Piso A."/>
            <person name="Price J.L."/>
            <person name="Sonnekus B."/>
            <person name="Thomas C."/>
            <person name="van der Nest A."/>
            <person name="van Dijk A."/>
            <person name="van Heerden A."/>
            <person name="van Vuuren N."/>
            <person name="Yilmaz N."/>
            <person name="Duong T.A."/>
            <person name="van der Merwe N.A."/>
            <person name="Wingfield M.J."/>
            <person name="Wingfield B.D."/>
        </authorList>
    </citation>
    <scope>NUCLEOTIDE SEQUENCE [LARGE SCALE GENOMIC DNA]</scope>
    <source>
        <strain evidence="1 2">CMW 5346</strain>
    </source>
</reference>
<name>A0ABR3ZTE4_9PEZI</name>
<protein>
    <submittedName>
        <fullName evidence="1">Uncharacterized protein</fullName>
    </submittedName>
</protein>
<dbReference type="Proteomes" id="UP001583186">
    <property type="component" value="Unassembled WGS sequence"/>
</dbReference>
<accession>A0ABR3ZTE4</accession>
<dbReference type="EMBL" id="JAWCUI010000001">
    <property type="protein sequence ID" value="KAL1903434.1"/>
    <property type="molecule type" value="Genomic_DNA"/>
</dbReference>
<proteinExistence type="predicted"/>
<evidence type="ECO:0000313" key="1">
    <source>
        <dbReference type="EMBL" id="KAL1903434.1"/>
    </source>
</evidence>
<comment type="caution">
    <text evidence="1">The sequence shown here is derived from an EMBL/GenBank/DDBJ whole genome shotgun (WGS) entry which is preliminary data.</text>
</comment>
<evidence type="ECO:0000313" key="2">
    <source>
        <dbReference type="Proteomes" id="UP001583186"/>
    </source>
</evidence>
<keyword evidence="2" id="KW-1185">Reference proteome</keyword>
<organism evidence="1 2">
    <name type="scientific">Sporothrix stenoceras</name>
    <dbReference type="NCBI Taxonomy" id="5173"/>
    <lineage>
        <taxon>Eukaryota</taxon>
        <taxon>Fungi</taxon>
        <taxon>Dikarya</taxon>
        <taxon>Ascomycota</taxon>
        <taxon>Pezizomycotina</taxon>
        <taxon>Sordariomycetes</taxon>
        <taxon>Sordariomycetidae</taxon>
        <taxon>Ophiostomatales</taxon>
        <taxon>Ophiostomataceae</taxon>
        <taxon>Sporothrix</taxon>
    </lineage>
</organism>
<gene>
    <name evidence="1" type="ORF">Sste5346_000060</name>
</gene>